<evidence type="ECO:0000313" key="1">
    <source>
        <dbReference type="EMBL" id="KAI8040488.1"/>
    </source>
</evidence>
<reference evidence="1" key="1">
    <citation type="journal article" date="2023" name="Genome Biol. Evol.">
        <title>Long-read-based Genome Assembly of Drosophila gunungcola Reveals Fewer Chemosensory Genes in Flower-breeding Species.</title>
        <authorList>
            <person name="Negi A."/>
            <person name="Liao B.Y."/>
            <person name="Yeh S.D."/>
        </authorList>
    </citation>
    <scope>NUCLEOTIDE SEQUENCE</scope>
    <source>
        <strain evidence="1">Sukarami</strain>
    </source>
</reference>
<name>A0A9P9YNZ4_9MUSC</name>
<evidence type="ECO:0000313" key="2">
    <source>
        <dbReference type="Proteomes" id="UP001059596"/>
    </source>
</evidence>
<protein>
    <submittedName>
        <fullName evidence="1">Uncharacterized protein</fullName>
    </submittedName>
</protein>
<comment type="caution">
    <text evidence="1">The sequence shown here is derived from an EMBL/GenBank/DDBJ whole genome shotgun (WGS) entry which is preliminary data.</text>
</comment>
<dbReference type="AlphaFoldDB" id="A0A9P9YNZ4"/>
<dbReference type="Proteomes" id="UP001059596">
    <property type="component" value="Unassembled WGS sequence"/>
</dbReference>
<proteinExistence type="predicted"/>
<sequence length="48" mass="5914">MHYIDTKYYKIKRASQVEFALIFTEYLYFLINKCKNRSNHEQLSSFQC</sequence>
<organism evidence="1 2">
    <name type="scientific">Drosophila gunungcola</name>
    <name type="common">fruit fly</name>
    <dbReference type="NCBI Taxonomy" id="103775"/>
    <lineage>
        <taxon>Eukaryota</taxon>
        <taxon>Metazoa</taxon>
        <taxon>Ecdysozoa</taxon>
        <taxon>Arthropoda</taxon>
        <taxon>Hexapoda</taxon>
        <taxon>Insecta</taxon>
        <taxon>Pterygota</taxon>
        <taxon>Neoptera</taxon>
        <taxon>Endopterygota</taxon>
        <taxon>Diptera</taxon>
        <taxon>Brachycera</taxon>
        <taxon>Muscomorpha</taxon>
        <taxon>Ephydroidea</taxon>
        <taxon>Drosophilidae</taxon>
        <taxon>Drosophila</taxon>
        <taxon>Sophophora</taxon>
    </lineage>
</organism>
<gene>
    <name evidence="1" type="ORF">M5D96_006431</name>
</gene>
<keyword evidence="2" id="KW-1185">Reference proteome</keyword>
<dbReference type="EMBL" id="JAMKOV010000004">
    <property type="protein sequence ID" value="KAI8040488.1"/>
    <property type="molecule type" value="Genomic_DNA"/>
</dbReference>
<accession>A0A9P9YNZ4</accession>